<sequence length="320" mass="32513">MRKIPAAVAALALVSVGLVGCSAASGAEGCTRPSGTGTVLDNVSVEGEFGSAPSVDVYTPFRADETVAEDLITGEGTAITSESQLVVFELTLIDGATGTTLVQSTYSGDLSQPALLSQWTTLLPGFGDALECATEGSRVAIGLAPGDISADTVASLGLGEDDSALAVVDVRKVYLPHATGDLQFNTGNGLPSVVRAPDGRPGVVIPDGAAPEDLVVQTLIKGDGPEVTGDQPVRVHYTGVTWADKTVFDTTWDGTPASLTLDGVVEGMADALKGATVGSQLMIVIPPDLGYGDQEQGSIPADSTLVFVVDILGLDQAATQ</sequence>
<gene>
    <name evidence="9" type="ORF">ACFQRL_05750</name>
</gene>
<proteinExistence type="inferred from homology"/>
<keyword evidence="3 5" id="KW-0697">Rotamase</keyword>
<comment type="catalytic activity">
    <reaction evidence="1 5 6">
        <text>[protein]-peptidylproline (omega=180) = [protein]-peptidylproline (omega=0)</text>
        <dbReference type="Rhea" id="RHEA:16237"/>
        <dbReference type="Rhea" id="RHEA-COMP:10747"/>
        <dbReference type="Rhea" id="RHEA-COMP:10748"/>
        <dbReference type="ChEBI" id="CHEBI:83833"/>
        <dbReference type="ChEBI" id="CHEBI:83834"/>
        <dbReference type="EC" id="5.2.1.8"/>
    </reaction>
</comment>
<evidence type="ECO:0000256" key="5">
    <source>
        <dbReference type="PROSITE-ProRule" id="PRU00277"/>
    </source>
</evidence>
<keyword evidence="10" id="KW-1185">Reference proteome</keyword>
<dbReference type="PANTHER" id="PTHR43811">
    <property type="entry name" value="FKBP-TYPE PEPTIDYL-PROLYL CIS-TRANS ISOMERASE FKPA"/>
    <property type="match status" value="1"/>
</dbReference>
<dbReference type="PANTHER" id="PTHR43811:SF23">
    <property type="entry name" value="FKBP-TYPE 22 KDA PEPTIDYL-PROLYL CIS-TRANS ISOMERASE"/>
    <property type="match status" value="1"/>
</dbReference>
<comment type="caution">
    <text evidence="9">The sequence shown here is derived from an EMBL/GenBank/DDBJ whole genome shotgun (WGS) entry which is preliminary data.</text>
</comment>
<organism evidence="9 10">
    <name type="scientific">Microbacterium fluvii</name>
    <dbReference type="NCBI Taxonomy" id="415215"/>
    <lineage>
        <taxon>Bacteria</taxon>
        <taxon>Bacillati</taxon>
        <taxon>Actinomycetota</taxon>
        <taxon>Actinomycetes</taxon>
        <taxon>Micrococcales</taxon>
        <taxon>Microbacteriaceae</taxon>
        <taxon>Microbacterium</taxon>
    </lineage>
</organism>
<evidence type="ECO:0000313" key="9">
    <source>
        <dbReference type="EMBL" id="MFC7268458.1"/>
    </source>
</evidence>
<evidence type="ECO:0000256" key="7">
    <source>
        <dbReference type="SAM" id="SignalP"/>
    </source>
</evidence>
<dbReference type="InterPro" id="IPR046357">
    <property type="entry name" value="PPIase_dom_sf"/>
</dbReference>
<evidence type="ECO:0000259" key="8">
    <source>
        <dbReference type="PROSITE" id="PS50059"/>
    </source>
</evidence>
<dbReference type="EMBL" id="JBHTBE010000001">
    <property type="protein sequence ID" value="MFC7268458.1"/>
    <property type="molecule type" value="Genomic_DNA"/>
</dbReference>
<dbReference type="Gene3D" id="3.10.50.40">
    <property type="match status" value="1"/>
</dbReference>
<evidence type="ECO:0000256" key="1">
    <source>
        <dbReference type="ARBA" id="ARBA00000971"/>
    </source>
</evidence>
<accession>A0ABW2HET7</accession>
<evidence type="ECO:0000313" key="10">
    <source>
        <dbReference type="Proteomes" id="UP001596507"/>
    </source>
</evidence>
<comment type="similarity">
    <text evidence="2 6">Belongs to the FKBP-type PPIase family.</text>
</comment>
<evidence type="ECO:0000256" key="2">
    <source>
        <dbReference type="ARBA" id="ARBA00006577"/>
    </source>
</evidence>
<dbReference type="RefSeq" id="WP_262873356.1">
    <property type="nucleotide sequence ID" value="NZ_BAABKW010000002.1"/>
</dbReference>
<dbReference type="Pfam" id="PF00254">
    <property type="entry name" value="FKBP_C"/>
    <property type="match status" value="1"/>
</dbReference>
<feature type="domain" description="PPIase FKBP-type" evidence="8">
    <location>
        <begin position="230"/>
        <end position="315"/>
    </location>
</feature>
<evidence type="ECO:0000256" key="4">
    <source>
        <dbReference type="ARBA" id="ARBA00023235"/>
    </source>
</evidence>
<dbReference type="Proteomes" id="UP001596507">
    <property type="component" value="Unassembled WGS sequence"/>
</dbReference>
<feature type="signal peptide" evidence="7">
    <location>
        <begin position="1"/>
        <end position="26"/>
    </location>
</feature>
<name>A0ABW2HET7_9MICO</name>
<keyword evidence="7" id="KW-0732">Signal</keyword>
<dbReference type="SUPFAM" id="SSF54534">
    <property type="entry name" value="FKBP-like"/>
    <property type="match status" value="1"/>
</dbReference>
<dbReference type="EC" id="5.2.1.8" evidence="6"/>
<keyword evidence="4 5" id="KW-0413">Isomerase</keyword>
<evidence type="ECO:0000256" key="3">
    <source>
        <dbReference type="ARBA" id="ARBA00023110"/>
    </source>
</evidence>
<feature type="chain" id="PRO_5047304675" description="Peptidyl-prolyl cis-trans isomerase" evidence="7">
    <location>
        <begin position="27"/>
        <end position="320"/>
    </location>
</feature>
<evidence type="ECO:0000256" key="6">
    <source>
        <dbReference type="RuleBase" id="RU003915"/>
    </source>
</evidence>
<dbReference type="GO" id="GO:0003755">
    <property type="term" value="F:peptidyl-prolyl cis-trans isomerase activity"/>
    <property type="evidence" value="ECO:0007669"/>
    <property type="project" value="UniProtKB-EC"/>
</dbReference>
<dbReference type="InterPro" id="IPR001179">
    <property type="entry name" value="PPIase_FKBP_dom"/>
</dbReference>
<dbReference type="PROSITE" id="PS51257">
    <property type="entry name" value="PROKAR_LIPOPROTEIN"/>
    <property type="match status" value="1"/>
</dbReference>
<protein>
    <recommendedName>
        <fullName evidence="6">Peptidyl-prolyl cis-trans isomerase</fullName>
        <ecNumber evidence="6">5.2.1.8</ecNumber>
    </recommendedName>
</protein>
<reference evidence="10" key="1">
    <citation type="journal article" date="2019" name="Int. J. Syst. Evol. Microbiol.">
        <title>The Global Catalogue of Microorganisms (GCM) 10K type strain sequencing project: providing services to taxonomists for standard genome sequencing and annotation.</title>
        <authorList>
            <consortium name="The Broad Institute Genomics Platform"/>
            <consortium name="The Broad Institute Genome Sequencing Center for Infectious Disease"/>
            <person name="Wu L."/>
            <person name="Ma J."/>
        </authorList>
    </citation>
    <scope>NUCLEOTIDE SEQUENCE [LARGE SCALE GENOMIC DNA]</scope>
    <source>
        <strain evidence="10">CGMCC 1.15772</strain>
    </source>
</reference>
<dbReference type="PROSITE" id="PS50059">
    <property type="entry name" value="FKBP_PPIASE"/>
    <property type="match status" value="1"/>
</dbReference>